<organism evidence="6 7">
    <name type="scientific">Strongylocentrotus purpuratus</name>
    <name type="common">Purple sea urchin</name>
    <dbReference type="NCBI Taxonomy" id="7668"/>
    <lineage>
        <taxon>Eukaryota</taxon>
        <taxon>Metazoa</taxon>
        <taxon>Echinodermata</taxon>
        <taxon>Eleutherozoa</taxon>
        <taxon>Echinozoa</taxon>
        <taxon>Echinoidea</taxon>
        <taxon>Euechinoidea</taxon>
        <taxon>Echinacea</taxon>
        <taxon>Camarodonta</taxon>
        <taxon>Echinidea</taxon>
        <taxon>Strongylocentrotidae</taxon>
        <taxon>Strongylocentrotus</taxon>
    </lineage>
</organism>
<dbReference type="PROSITE" id="PS50294">
    <property type="entry name" value="WD_REPEATS_REGION"/>
    <property type="match status" value="1"/>
</dbReference>
<dbReference type="Pfam" id="PF24796">
    <property type="entry name" value="WDR55"/>
    <property type="match status" value="1"/>
</dbReference>
<dbReference type="PANTHER" id="PTHR44019">
    <property type="entry name" value="WD REPEAT-CONTAINING PROTEIN 55"/>
    <property type="match status" value="1"/>
</dbReference>
<dbReference type="FunCoup" id="A0A7M7NHR7">
    <property type="interactions" value="1372"/>
</dbReference>
<dbReference type="InterPro" id="IPR050505">
    <property type="entry name" value="WDR55/POC1"/>
</dbReference>
<dbReference type="SUPFAM" id="SSF50978">
    <property type="entry name" value="WD40 repeat-like"/>
    <property type="match status" value="1"/>
</dbReference>
<dbReference type="EnsemblMetazoa" id="XM_030980808">
    <property type="protein sequence ID" value="XP_030836668"/>
    <property type="gene ID" value="LOC583548"/>
</dbReference>
<keyword evidence="7" id="KW-1185">Reference proteome</keyword>
<dbReference type="PROSITE" id="PS00678">
    <property type="entry name" value="WD_REPEATS_1"/>
    <property type="match status" value="1"/>
</dbReference>
<dbReference type="InterPro" id="IPR019775">
    <property type="entry name" value="WD40_repeat_CS"/>
</dbReference>
<feature type="region of interest" description="Disordered" evidence="5">
    <location>
        <begin position="397"/>
        <end position="425"/>
    </location>
</feature>
<feature type="compositionally biased region" description="Polar residues" evidence="5">
    <location>
        <begin position="29"/>
        <end position="42"/>
    </location>
</feature>
<dbReference type="Proteomes" id="UP000007110">
    <property type="component" value="Unassembled WGS sequence"/>
</dbReference>
<dbReference type="PROSITE" id="PS50082">
    <property type="entry name" value="WD_REPEATS_2"/>
    <property type="match status" value="1"/>
</dbReference>
<comment type="similarity">
    <text evidence="1">Belongs to the WD repeat WDR55 family.</text>
</comment>
<feature type="compositionally biased region" description="Basic and acidic residues" evidence="5">
    <location>
        <begin position="397"/>
        <end position="417"/>
    </location>
</feature>
<reference evidence="6" key="2">
    <citation type="submission" date="2021-01" db="UniProtKB">
        <authorList>
            <consortium name="EnsemblMetazoa"/>
        </authorList>
    </citation>
    <scope>IDENTIFICATION</scope>
</reference>
<dbReference type="SMART" id="SM00320">
    <property type="entry name" value="WD40"/>
    <property type="match status" value="7"/>
</dbReference>
<reference evidence="7" key="1">
    <citation type="submission" date="2015-02" db="EMBL/GenBank/DDBJ databases">
        <title>Genome sequencing for Strongylocentrotus purpuratus.</title>
        <authorList>
            <person name="Murali S."/>
            <person name="Liu Y."/>
            <person name="Vee V."/>
            <person name="English A."/>
            <person name="Wang M."/>
            <person name="Skinner E."/>
            <person name="Han Y."/>
            <person name="Muzny D.M."/>
            <person name="Worley K.C."/>
            <person name="Gibbs R.A."/>
        </authorList>
    </citation>
    <scope>NUCLEOTIDE SEQUENCE</scope>
</reference>
<evidence type="ECO:0008006" key="8">
    <source>
        <dbReference type="Google" id="ProtNLM"/>
    </source>
</evidence>
<sequence>MSSEEQDASGDSDSEKSSLDEGEMENEAGPSTSTGSAGTNLDVTAKNGDESPGASSDDEDDDDSNDDSDDDSDDSDDSYEEDEEKEDENRFLPEVKLPKTITCDESVMSLQFHPKGNMLATGLMDGSITMYSYSAEEPNEELMFEEVHKKACRALAFSEDGKSIFSVSKDKSVRKLDIASATVELSLEKAHEVPIYCLAVIDENMVATGDDDGHLKVWDLRTQKAIMEMKENEEFISSLVVGKDKKILLATSGDGTMSAFNVRRRRFDLQSEHVNSELLCASLVKKGQKVVCGASDGALNIFNWNEFGNISDRFPGHASSIDCCVPVTENVICTGCLDGTIRAVHMLPNRFLGIVGEHEGLPVESMTVSFDSKYLASCALEEKIRFWGVEHLQKTNVDPRGKAGKNDSSKRLTETGRQENFFSDL</sequence>
<protein>
    <recommendedName>
        <fullName evidence="8">WD repeat-containing protein 55 homolog</fullName>
    </recommendedName>
</protein>
<feature type="compositionally biased region" description="Acidic residues" evidence="5">
    <location>
        <begin position="56"/>
        <end position="86"/>
    </location>
</feature>
<dbReference type="AlphaFoldDB" id="A0A7M7NHR7"/>
<evidence type="ECO:0000256" key="1">
    <source>
        <dbReference type="ARBA" id="ARBA00007625"/>
    </source>
</evidence>
<evidence type="ECO:0000256" key="3">
    <source>
        <dbReference type="ARBA" id="ARBA00022737"/>
    </source>
</evidence>
<evidence type="ECO:0000256" key="5">
    <source>
        <dbReference type="SAM" id="MobiDB-lite"/>
    </source>
</evidence>
<keyword evidence="2 4" id="KW-0853">WD repeat</keyword>
<name>A0A7M7NHR7_STRPU</name>
<dbReference type="InterPro" id="IPR001680">
    <property type="entry name" value="WD40_rpt"/>
</dbReference>
<dbReference type="InterPro" id="IPR015943">
    <property type="entry name" value="WD40/YVTN_repeat-like_dom_sf"/>
</dbReference>
<evidence type="ECO:0000256" key="2">
    <source>
        <dbReference type="ARBA" id="ARBA00022574"/>
    </source>
</evidence>
<evidence type="ECO:0000313" key="7">
    <source>
        <dbReference type="Proteomes" id="UP000007110"/>
    </source>
</evidence>
<dbReference type="RefSeq" id="XP_030836668.1">
    <property type="nucleotide sequence ID" value="XM_030980808.1"/>
</dbReference>
<dbReference type="InterPro" id="IPR036322">
    <property type="entry name" value="WD40_repeat_dom_sf"/>
</dbReference>
<feature type="compositionally biased region" description="Acidic residues" evidence="5">
    <location>
        <begin position="1"/>
        <end position="12"/>
    </location>
</feature>
<evidence type="ECO:0000313" key="6">
    <source>
        <dbReference type="EnsemblMetazoa" id="XP_030836668"/>
    </source>
</evidence>
<dbReference type="GeneID" id="583548"/>
<feature type="region of interest" description="Disordered" evidence="5">
    <location>
        <begin position="1"/>
        <end position="96"/>
    </location>
</feature>
<evidence type="ECO:0000256" key="4">
    <source>
        <dbReference type="PROSITE-ProRule" id="PRU00221"/>
    </source>
</evidence>
<feature type="compositionally biased region" description="Basic and acidic residues" evidence="5">
    <location>
        <begin position="87"/>
        <end position="96"/>
    </location>
</feature>
<proteinExistence type="inferred from homology"/>
<dbReference type="OrthoDB" id="2288928at2759"/>
<dbReference type="KEGG" id="spu:583548"/>
<dbReference type="PANTHER" id="PTHR44019:SF20">
    <property type="entry name" value="WD REPEAT-CONTAINING PROTEIN 55"/>
    <property type="match status" value="1"/>
</dbReference>
<keyword evidence="3" id="KW-0677">Repeat</keyword>
<dbReference type="OMA" id="QAIHPTE"/>
<dbReference type="FunFam" id="2.130.10.10:FF:003131">
    <property type="entry name" value="Uncharacterized protein"/>
    <property type="match status" value="1"/>
</dbReference>
<feature type="repeat" description="WD" evidence="4">
    <location>
        <begin position="188"/>
        <end position="228"/>
    </location>
</feature>
<dbReference type="InParanoid" id="A0A7M7NHR7"/>
<accession>A0A7M7NHR7</accession>
<dbReference type="CTD" id="54853"/>
<dbReference type="Gene3D" id="2.130.10.10">
    <property type="entry name" value="YVTN repeat-like/Quinoprotein amine dehydrogenase"/>
    <property type="match status" value="2"/>
</dbReference>